<organism evidence="2">
    <name type="scientific">Sphingomonas psychrotolerans</name>
    <dbReference type="NCBI Taxonomy" id="1327635"/>
    <lineage>
        <taxon>Bacteria</taxon>
        <taxon>Pseudomonadati</taxon>
        <taxon>Pseudomonadota</taxon>
        <taxon>Alphaproteobacteria</taxon>
        <taxon>Sphingomonadales</taxon>
        <taxon>Sphingomonadaceae</taxon>
        <taxon>Sphingomonas</taxon>
    </lineage>
</organism>
<feature type="signal peptide" evidence="1">
    <location>
        <begin position="1"/>
        <end position="29"/>
    </location>
</feature>
<dbReference type="EMBL" id="JALMLT010000004">
    <property type="protein sequence ID" value="MDT8760364.1"/>
    <property type="molecule type" value="Genomic_DNA"/>
</dbReference>
<protein>
    <submittedName>
        <fullName evidence="2">Uncharacterized protein</fullName>
    </submittedName>
</protein>
<proteinExistence type="predicted"/>
<comment type="caution">
    <text evidence="2">The sequence shown here is derived from an EMBL/GenBank/DDBJ whole genome shotgun (WGS) entry which is preliminary data.</text>
</comment>
<name>A0ABU3N761_9SPHN</name>
<sequence length="172" mass="18765">MGNSKTARRIHRRAALPLTLALLCSPVAAAAAAQTTVIPAPPLAPDFSAVTSRKEAAKLVRKHLLVKIHFFPVELGGQNIRINTGYVTPEAAMAHALFTAMLTAYRERDLLDQLQVDADYKGDSIVPTRLRLKASHSRGGKSYERVIEIWDCGFCAPLEPLPDPDAPEELIT</sequence>
<gene>
    <name evidence="2" type="ORF">MZO42_16810</name>
</gene>
<reference evidence="2" key="1">
    <citation type="submission" date="2022-04" db="EMBL/GenBank/DDBJ databases">
        <title>Tomato heritable bacteria conferring resistance against bacterial wilt.</title>
        <authorList>
            <person name="Yin J."/>
        </authorList>
    </citation>
    <scope>NUCLEOTIDE SEQUENCE</scope>
    <source>
        <strain evidence="2">Cra20</strain>
    </source>
</reference>
<keyword evidence="1" id="KW-0732">Signal</keyword>
<feature type="chain" id="PRO_5046039867" evidence="1">
    <location>
        <begin position="30"/>
        <end position="172"/>
    </location>
</feature>
<evidence type="ECO:0000256" key="1">
    <source>
        <dbReference type="SAM" id="SignalP"/>
    </source>
</evidence>
<accession>A0ABU3N761</accession>
<evidence type="ECO:0000313" key="2">
    <source>
        <dbReference type="EMBL" id="MDT8760364.1"/>
    </source>
</evidence>